<dbReference type="InterPro" id="IPR036249">
    <property type="entry name" value="Thioredoxin-like_sf"/>
</dbReference>
<organism evidence="1 2">
    <name type="scientific">Eggerthia catenaformis OT 569 = DSM 20559</name>
    <dbReference type="NCBI Taxonomy" id="999415"/>
    <lineage>
        <taxon>Bacteria</taxon>
        <taxon>Bacillati</taxon>
        <taxon>Bacillota</taxon>
        <taxon>Erysipelotrichia</taxon>
        <taxon>Erysipelotrichales</taxon>
        <taxon>Coprobacillaceae</taxon>
        <taxon>Eggerthia</taxon>
    </lineage>
</organism>
<evidence type="ECO:0000313" key="1">
    <source>
        <dbReference type="EMBL" id="EMD16038.1"/>
    </source>
</evidence>
<keyword evidence="2" id="KW-1185">Reference proteome</keyword>
<name>M2NCY3_9FIRM</name>
<protein>
    <recommendedName>
        <fullName evidence="3">Thioredoxin-like fold domain-containing protein</fullName>
    </recommendedName>
</protein>
<reference evidence="1 2" key="1">
    <citation type="submission" date="2013-02" db="EMBL/GenBank/DDBJ databases">
        <title>The Genome Sequence of Lactobacillus catenaformis F0143.</title>
        <authorList>
            <consortium name="The Broad Institute Genome Sequencing Platform"/>
            <person name="Earl A."/>
            <person name="Ward D."/>
            <person name="Feldgarden M."/>
            <person name="Gevers D."/>
            <person name="Izard J."/>
            <person name="Blanton J.M."/>
            <person name="Mathney J."/>
            <person name="Dewhirst F.E."/>
            <person name="Young S.K."/>
            <person name="Zeng Q."/>
            <person name="Gargeya S."/>
            <person name="Fitzgerald M."/>
            <person name="Haas B."/>
            <person name="Abouelleil A."/>
            <person name="Alvarado L."/>
            <person name="Arachchi H.M."/>
            <person name="Berlin A."/>
            <person name="Chapman S.B."/>
            <person name="Gearin G."/>
            <person name="Goldberg J."/>
            <person name="Griggs A."/>
            <person name="Gujja S."/>
            <person name="Hansen M."/>
            <person name="Heiman D."/>
            <person name="Howarth C."/>
            <person name="Larimer J."/>
            <person name="Lui A."/>
            <person name="MacDonald P.J.P."/>
            <person name="McCowen C."/>
            <person name="Montmayeur A."/>
            <person name="Murphy C."/>
            <person name="Neiman D."/>
            <person name="Pearson M."/>
            <person name="Priest M."/>
            <person name="Roberts A."/>
            <person name="Saif S."/>
            <person name="Shea T."/>
            <person name="Sisk P."/>
            <person name="Stolte C."/>
            <person name="Sykes S."/>
            <person name="Wortman J."/>
            <person name="Nusbaum C."/>
            <person name="Birren B."/>
        </authorList>
    </citation>
    <scope>NUCLEOTIDE SEQUENCE [LARGE SCALE GENOMIC DNA]</scope>
    <source>
        <strain evidence="1 2">OT 569</strain>
    </source>
</reference>
<gene>
    <name evidence="1" type="ORF">HMPREF9943_01710</name>
</gene>
<dbReference type="AlphaFoldDB" id="M2NCY3"/>
<dbReference type="BioCyc" id="ECAT999415-HMP:GTTI-1772-MONOMER"/>
<dbReference type="RefSeq" id="WP_004804089.1">
    <property type="nucleotide sequence ID" value="NZ_KB446649.1"/>
</dbReference>
<proteinExistence type="predicted"/>
<evidence type="ECO:0008006" key="3">
    <source>
        <dbReference type="Google" id="ProtNLM"/>
    </source>
</evidence>
<dbReference type="OrthoDB" id="1643669at2"/>
<dbReference type="eggNOG" id="ENOG5032RMM">
    <property type="taxonomic scope" value="Bacteria"/>
</dbReference>
<dbReference type="PROSITE" id="PS51257">
    <property type="entry name" value="PROKAR_LIPOPROTEIN"/>
    <property type="match status" value="1"/>
</dbReference>
<dbReference type="EMBL" id="AGEJ01000025">
    <property type="protein sequence ID" value="EMD16038.1"/>
    <property type="molecule type" value="Genomic_DNA"/>
</dbReference>
<dbReference type="STRING" id="999415.HMPREF9943_01710"/>
<accession>M2NCY3</accession>
<comment type="caution">
    <text evidence="1">The sequence shown here is derived from an EMBL/GenBank/DDBJ whole genome shotgun (WGS) entry which is preliminary data.</text>
</comment>
<sequence>MKRLYLLLIICLLCGCGTEKIKLKESVIIEFYSITSCGECKAFKKNAIPYIKKKLENQVTIRMKDLDNQKDLKDYEQIIKKLRNFDQEYYGMGPFINVKGKMAYLGYEADDEKDIINDIIALDQGNTLSSKGKGHRYMYQKKS</sequence>
<evidence type="ECO:0000313" key="2">
    <source>
        <dbReference type="Proteomes" id="UP000011758"/>
    </source>
</evidence>
<dbReference type="SUPFAM" id="SSF52833">
    <property type="entry name" value="Thioredoxin-like"/>
    <property type="match status" value="1"/>
</dbReference>
<dbReference type="Proteomes" id="UP000011758">
    <property type="component" value="Unassembled WGS sequence"/>
</dbReference>